<evidence type="ECO:0000256" key="1">
    <source>
        <dbReference type="ARBA" id="ARBA00006723"/>
    </source>
</evidence>
<evidence type="ECO:0000256" key="2">
    <source>
        <dbReference type="ARBA" id="ARBA00023235"/>
    </source>
</evidence>
<dbReference type="PANTHER" id="PTHR35530:SF1">
    <property type="entry name" value="2-HYDROXYMUCONATE TAUTOMERASE"/>
    <property type="match status" value="1"/>
</dbReference>
<comment type="similarity">
    <text evidence="1">Belongs to the 4-oxalocrotonate tautomerase family.</text>
</comment>
<name>A0A6B2NJY8_9RHOB</name>
<dbReference type="PANTHER" id="PTHR35530">
    <property type="entry name" value="TAUTOMERASE-RELATED"/>
    <property type="match status" value="1"/>
</dbReference>
<keyword evidence="2" id="KW-0413">Isomerase</keyword>
<dbReference type="SUPFAM" id="SSF55331">
    <property type="entry name" value="Tautomerase/MIF"/>
    <property type="match status" value="1"/>
</dbReference>
<proteinExistence type="inferred from homology"/>
<evidence type="ECO:0000313" key="4">
    <source>
        <dbReference type="EMBL" id="NDW44411.1"/>
    </source>
</evidence>
<dbReference type="Pfam" id="PF01361">
    <property type="entry name" value="Tautomerase"/>
    <property type="match status" value="1"/>
</dbReference>
<evidence type="ECO:0000259" key="3">
    <source>
        <dbReference type="Pfam" id="PF01361"/>
    </source>
</evidence>
<dbReference type="AlphaFoldDB" id="A0A6B2NJY8"/>
<feature type="domain" description="4-oxalocrotonate tautomerase-like" evidence="3">
    <location>
        <begin position="2"/>
        <end position="62"/>
    </location>
</feature>
<dbReference type="Gene3D" id="3.30.429.10">
    <property type="entry name" value="Macrophage Migration Inhibitory Factor"/>
    <property type="match status" value="1"/>
</dbReference>
<dbReference type="InterPro" id="IPR014347">
    <property type="entry name" value="Tautomerase/MIF_sf"/>
</dbReference>
<comment type="caution">
    <text evidence="4">The sequence shown here is derived from an EMBL/GenBank/DDBJ whole genome shotgun (WGS) entry which is preliminary data.</text>
</comment>
<organism evidence="4">
    <name type="scientific">Ruegeria sp. PrR005</name>
    <dbReference type="NCBI Taxonomy" id="2706882"/>
    <lineage>
        <taxon>Bacteria</taxon>
        <taxon>Pseudomonadati</taxon>
        <taxon>Pseudomonadota</taxon>
        <taxon>Alphaproteobacteria</taxon>
        <taxon>Rhodobacterales</taxon>
        <taxon>Roseobacteraceae</taxon>
        <taxon>Ruegeria</taxon>
    </lineage>
</organism>
<dbReference type="GO" id="GO:0016853">
    <property type="term" value="F:isomerase activity"/>
    <property type="evidence" value="ECO:0007669"/>
    <property type="project" value="UniProtKB-KW"/>
</dbReference>
<dbReference type="RefSeq" id="WP_164128395.1">
    <property type="nucleotide sequence ID" value="NZ_JAAGOX010000008.1"/>
</dbReference>
<accession>A0A6B2NJY8</accession>
<sequence>MPLVTVDVIKNVFTPEQKADMVRRVTEAMIAVEGENMRPYTWVRVVEVEEGDWAIGGQPLTAAAVQAIAQGQTAA</sequence>
<dbReference type="InterPro" id="IPR004370">
    <property type="entry name" value="4-OT-like_dom"/>
</dbReference>
<gene>
    <name evidence="4" type="ORF">G0P99_05525</name>
</gene>
<reference evidence="4" key="1">
    <citation type="submission" date="2020-02" db="EMBL/GenBank/DDBJ databases">
        <title>Delineation of the pyrene-degrading pathway in Roseobacter clade bacteria by genomic analysis.</title>
        <authorList>
            <person name="Zhou H."/>
            <person name="Wang H."/>
        </authorList>
    </citation>
    <scope>NUCLEOTIDE SEQUENCE</scope>
    <source>
        <strain evidence="4">PrR005</strain>
    </source>
</reference>
<dbReference type="EMBL" id="JAAGOX010000008">
    <property type="protein sequence ID" value="NDW44411.1"/>
    <property type="molecule type" value="Genomic_DNA"/>
</dbReference>
<protein>
    <submittedName>
        <fullName evidence="4">4-oxalocrotonate tautomerase</fullName>
    </submittedName>
</protein>